<comment type="caution">
    <text evidence="11">The sequence shown here is derived from an EMBL/GenBank/DDBJ whole genome shotgun (WGS) entry which is preliminary data.</text>
</comment>
<dbReference type="GO" id="GO:0016020">
    <property type="term" value="C:membrane"/>
    <property type="evidence" value="ECO:0007669"/>
    <property type="project" value="GOC"/>
</dbReference>
<evidence type="ECO:0000313" key="12">
    <source>
        <dbReference type="Proteomes" id="UP000649829"/>
    </source>
</evidence>
<dbReference type="InterPro" id="IPR057326">
    <property type="entry name" value="KR_dom"/>
</dbReference>
<sequence>MPAPGQRAPAWVSGGSSGIGLEIGRLLAAQGRPVVLMARNGARLEAAAADIRSGVSGAEVLCIPVDVSDRDAVAAAAAQAVAAHGAPGCVVASAGIVEPGLFLEQPLESFERQMAVNYHGSLYLLHAAAPLMRDAGGGQIGLIASAAAFFGIYGYAAYAPTKYAVRALAEVLRVELAPDNITVTLCYPPDTDTPQLAAERLTKPEATSVITGGGGLWQPGAVAARLVRGMEKGHFAVTPGWQVSLLNLIAPLIAPILRWHQGRVIRTFAK</sequence>
<dbReference type="AlphaFoldDB" id="A0A917WFF7"/>
<evidence type="ECO:0000313" key="11">
    <source>
        <dbReference type="EMBL" id="GGL99838.1"/>
    </source>
</evidence>
<evidence type="ECO:0000256" key="1">
    <source>
        <dbReference type="ARBA" id="ARBA00004240"/>
    </source>
</evidence>
<dbReference type="SUPFAM" id="SSF51735">
    <property type="entry name" value="NAD(P)-binding Rossmann-fold domains"/>
    <property type="match status" value="1"/>
</dbReference>
<accession>A0A917WFF7</accession>
<dbReference type="GO" id="GO:0030148">
    <property type="term" value="P:sphingolipid biosynthetic process"/>
    <property type="evidence" value="ECO:0007669"/>
    <property type="project" value="InterPro"/>
</dbReference>
<keyword evidence="7" id="KW-0560">Oxidoreductase</keyword>
<evidence type="ECO:0000256" key="3">
    <source>
        <dbReference type="ARBA" id="ARBA00004991"/>
    </source>
</evidence>
<dbReference type="Proteomes" id="UP000649829">
    <property type="component" value="Unassembled WGS sequence"/>
</dbReference>
<gene>
    <name evidence="11" type="ORF">GCM10011534_22110</name>
</gene>
<organism evidence="11 12">
    <name type="scientific">Pseudooceanicola nanhaiensis</name>
    <dbReference type="NCBI Taxonomy" id="375761"/>
    <lineage>
        <taxon>Bacteria</taxon>
        <taxon>Pseudomonadati</taxon>
        <taxon>Pseudomonadota</taxon>
        <taxon>Alphaproteobacteria</taxon>
        <taxon>Rhodobacterales</taxon>
        <taxon>Paracoccaceae</taxon>
        <taxon>Pseudooceanicola</taxon>
    </lineage>
</organism>
<dbReference type="CDD" id="cd08939">
    <property type="entry name" value="KDSR-like_SDR_c"/>
    <property type="match status" value="1"/>
</dbReference>
<evidence type="ECO:0000256" key="2">
    <source>
        <dbReference type="ARBA" id="ARBA00004760"/>
    </source>
</evidence>
<reference evidence="11" key="2">
    <citation type="submission" date="2020-09" db="EMBL/GenBank/DDBJ databases">
        <authorList>
            <person name="Sun Q."/>
            <person name="Zhou Y."/>
        </authorList>
    </citation>
    <scope>NUCLEOTIDE SEQUENCE</scope>
    <source>
        <strain evidence="11">CGMCC 1.6293</strain>
    </source>
</reference>
<evidence type="ECO:0000256" key="5">
    <source>
        <dbReference type="ARBA" id="ARBA00022857"/>
    </source>
</evidence>
<dbReference type="Pfam" id="PF00106">
    <property type="entry name" value="adh_short"/>
    <property type="match status" value="1"/>
</dbReference>
<keyword evidence="12" id="KW-1185">Reference proteome</keyword>
<evidence type="ECO:0000256" key="4">
    <source>
        <dbReference type="ARBA" id="ARBA00022824"/>
    </source>
</evidence>
<protein>
    <recommendedName>
        <fullName evidence="9">3-dehydrosphinganine reductase</fullName>
        <ecNumber evidence="9">1.1.1.102</ecNumber>
    </recommendedName>
</protein>
<keyword evidence="6" id="KW-0746">Sphingolipid metabolism</keyword>
<comment type="pathway">
    <text evidence="3">Sphingolipid metabolism.</text>
</comment>
<dbReference type="PANTHER" id="PTHR43550:SF3">
    <property type="entry name" value="3-KETODIHYDROSPHINGOSINE REDUCTASE"/>
    <property type="match status" value="1"/>
</dbReference>
<keyword evidence="4" id="KW-0256">Endoplasmic reticulum</keyword>
<keyword evidence="8" id="KW-0443">Lipid metabolism</keyword>
<dbReference type="InterPro" id="IPR045022">
    <property type="entry name" value="KDSR-like"/>
</dbReference>
<reference evidence="11" key="1">
    <citation type="journal article" date="2014" name="Int. J. Syst. Evol. Microbiol.">
        <title>Complete genome sequence of Corynebacterium casei LMG S-19264T (=DSM 44701T), isolated from a smear-ripened cheese.</title>
        <authorList>
            <consortium name="US DOE Joint Genome Institute (JGI-PGF)"/>
            <person name="Walter F."/>
            <person name="Albersmeier A."/>
            <person name="Kalinowski J."/>
            <person name="Ruckert C."/>
        </authorList>
    </citation>
    <scope>NUCLEOTIDE SEQUENCE</scope>
    <source>
        <strain evidence="11">CGMCC 1.6293</strain>
    </source>
</reference>
<dbReference type="EMBL" id="BMLF01000001">
    <property type="protein sequence ID" value="GGL99838.1"/>
    <property type="molecule type" value="Genomic_DNA"/>
</dbReference>
<evidence type="ECO:0000256" key="9">
    <source>
        <dbReference type="ARBA" id="ARBA00026112"/>
    </source>
</evidence>
<name>A0A917WFF7_9RHOB</name>
<dbReference type="EC" id="1.1.1.102" evidence="9"/>
<evidence type="ECO:0000256" key="7">
    <source>
        <dbReference type="ARBA" id="ARBA00023002"/>
    </source>
</evidence>
<comment type="subcellular location">
    <subcellularLocation>
        <location evidence="1">Endoplasmic reticulum</location>
    </subcellularLocation>
</comment>
<evidence type="ECO:0000256" key="6">
    <source>
        <dbReference type="ARBA" id="ARBA00022919"/>
    </source>
</evidence>
<dbReference type="PANTHER" id="PTHR43550">
    <property type="entry name" value="3-KETODIHYDROSPHINGOSINE REDUCTASE"/>
    <property type="match status" value="1"/>
</dbReference>
<dbReference type="PRINTS" id="PR00081">
    <property type="entry name" value="GDHRDH"/>
</dbReference>
<evidence type="ECO:0000256" key="8">
    <source>
        <dbReference type="ARBA" id="ARBA00023098"/>
    </source>
</evidence>
<dbReference type="SMART" id="SM00822">
    <property type="entry name" value="PKS_KR"/>
    <property type="match status" value="1"/>
</dbReference>
<dbReference type="GO" id="GO:0006666">
    <property type="term" value="P:3-keto-sphinganine metabolic process"/>
    <property type="evidence" value="ECO:0007669"/>
    <property type="project" value="InterPro"/>
</dbReference>
<feature type="domain" description="Ketoreductase" evidence="10">
    <location>
        <begin position="8"/>
        <end position="184"/>
    </location>
</feature>
<dbReference type="InterPro" id="IPR036291">
    <property type="entry name" value="NAD(P)-bd_dom_sf"/>
</dbReference>
<keyword evidence="5" id="KW-0521">NADP</keyword>
<comment type="pathway">
    <text evidence="2">Lipid metabolism; sphingolipid metabolism.</text>
</comment>
<dbReference type="RefSeq" id="WP_028287894.1">
    <property type="nucleotide sequence ID" value="NZ_BMLF01000001.1"/>
</dbReference>
<evidence type="ECO:0000259" key="10">
    <source>
        <dbReference type="SMART" id="SM00822"/>
    </source>
</evidence>
<dbReference type="Gene3D" id="3.40.50.720">
    <property type="entry name" value="NAD(P)-binding Rossmann-like Domain"/>
    <property type="match status" value="1"/>
</dbReference>
<dbReference type="InterPro" id="IPR002347">
    <property type="entry name" value="SDR_fam"/>
</dbReference>
<proteinExistence type="predicted"/>
<dbReference type="GO" id="GO:0047560">
    <property type="term" value="F:3-dehydrosphinganine reductase activity"/>
    <property type="evidence" value="ECO:0007669"/>
    <property type="project" value="UniProtKB-EC"/>
</dbReference>